<sequence>MPRPSLTLSIPQPCTQSWAQMQPAAGGRHCQSCGHTVVDFSQLTDAEVVAFFERAPATACGRFAAHQLDRPLLGAAPPAPRWRTWLTAAATLVVSTLATFTARGQAAPDLPGAQPHPARAAGRAPKPRPTAPGSLTLRGRIIDAASQEPVPFASLGLVQLGIGALSNEHGYYELTVSAQQLAQQPTDTLLVQGLGYWRHAQLLELPAAATAPVEVQITRRPLGPGSGITVTAGIVVRAPADAPPAPAAPPRKARRRR</sequence>
<protein>
    <recommendedName>
        <fullName evidence="4">Carboxypeptidase-like regulatory domain-containing protein</fullName>
    </recommendedName>
</protein>
<name>A0A3S0HL97_9BACT</name>
<organism evidence="2 3">
    <name type="scientific">Hymenobacter gummosus</name>
    <dbReference type="NCBI Taxonomy" id="1776032"/>
    <lineage>
        <taxon>Bacteria</taxon>
        <taxon>Pseudomonadati</taxon>
        <taxon>Bacteroidota</taxon>
        <taxon>Cytophagia</taxon>
        <taxon>Cytophagales</taxon>
        <taxon>Hymenobacteraceae</taxon>
        <taxon>Hymenobacter</taxon>
    </lineage>
</organism>
<evidence type="ECO:0000256" key="1">
    <source>
        <dbReference type="SAM" id="MobiDB-lite"/>
    </source>
</evidence>
<dbReference type="Proteomes" id="UP000282184">
    <property type="component" value="Unassembled WGS sequence"/>
</dbReference>
<dbReference type="InterPro" id="IPR008969">
    <property type="entry name" value="CarboxyPept-like_regulatory"/>
</dbReference>
<reference evidence="2 3" key="1">
    <citation type="submission" date="2018-12" db="EMBL/GenBank/DDBJ databases">
        <title>Hymenobacter gummosus sp. nov., isolated from a spring.</title>
        <authorList>
            <person name="Nie L."/>
        </authorList>
    </citation>
    <scope>NUCLEOTIDE SEQUENCE [LARGE SCALE GENOMIC DNA]</scope>
    <source>
        <strain evidence="2 3">KCTC 52166</strain>
    </source>
</reference>
<feature type="compositionally biased region" description="Low complexity" evidence="1">
    <location>
        <begin position="111"/>
        <end position="124"/>
    </location>
</feature>
<evidence type="ECO:0008006" key="4">
    <source>
        <dbReference type="Google" id="ProtNLM"/>
    </source>
</evidence>
<accession>A0A3S0HL97</accession>
<dbReference type="SUPFAM" id="SSF49464">
    <property type="entry name" value="Carboxypeptidase regulatory domain-like"/>
    <property type="match status" value="1"/>
</dbReference>
<dbReference type="EMBL" id="RXOF01000012">
    <property type="protein sequence ID" value="RTQ47542.1"/>
    <property type="molecule type" value="Genomic_DNA"/>
</dbReference>
<feature type="region of interest" description="Disordered" evidence="1">
    <location>
        <begin position="106"/>
        <end position="135"/>
    </location>
</feature>
<proteinExistence type="predicted"/>
<comment type="caution">
    <text evidence="2">The sequence shown here is derived from an EMBL/GenBank/DDBJ whole genome shotgun (WGS) entry which is preliminary data.</text>
</comment>
<evidence type="ECO:0000313" key="2">
    <source>
        <dbReference type="EMBL" id="RTQ47542.1"/>
    </source>
</evidence>
<dbReference type="AlphaFoldDB" id="A0A3S0HL97"/>
<evidence type="ECO:0000313" key="3">
    <source>
        <dbReference type="Proteomes" id="UP000282184"/>
    </source>
</evidence>
<gene>
    <name evidence="2" type="ORF">EJV47_19185</name>
</gene>
<keyword evidence="3" id="KW-1185">Reference proteome</keyword>
<dbReference type="OrthoDB" id="7432683at2"/>
<dbReference type="RefSeq" id="WP_126694793.1">
    <property type="nucleotide sequence ID" value="NZ_RXOF01000012.1"/>
</dbReference>